<dbReference type="Gene3D" id="3.30.9.10">
    <property type="entry name" value="D-Amino Acid Oxidase, subunit A, domain 2"/>
    <property type="match status" value="2"/>
</dbReference>
<dbReference type="Gene3D" id="2.40.30.110">
    <property type="entry name" value="Aminomethyltransferase beta-barrel domains"/>
    <property type="match status" value="1"/>
</dbReference>
<comment type="catalytic activity">
    <reaction evidence="10">
        <text>(6S)-5,6,7,8-tetrahydrofolyl-(gamma-L-Glu)(n) + N,N-dimethylglycine + oxidized [electron-transfer flavoprotein] + H(+) = (6R)-5,10-methylenetetrahydrofolyl-(gamma-L-Glu)(n) + sarcosine + reduced [electron-transfer flavoprotein]</text>
        <dbReference type="Rhea" id="RHEA:52856"/>
        <dbReference type="Rhea" id="RHEA-COMP:10685"/>
        <dbReference type="Rhea" id="RHEA-COMP:10686"/>
        <dbReference type="Rhea" id="RHEA-COMP:13257"/>
        <dbReference type="Rhea" id="RHEA-COMP:14738"/>
        <dbReference type="ChEBI" id="CHEBI:15378"/>
        <dbReference type="ChEBI" id="CHEBI:57433"/>
        <dbReference type="ChEBI" id="CHEBI:57692"/>
        <dbReference type="ChEBI" id="CHEBI:58251"/>
        <dbReference type="ChEBI" id="CHEBI:58307"/>
        <dbReference type="ChEBI" id="CHEBI:136572"/>
        <dbReference type="ChEBI" id="CHEBI:141005"/>
        <dbReference type="EC" id="1.5.8.4"/>
    </reaction>
</comment>
<dbReference type="Pfam" id="PF01571">
    <property type="entry name" value="GCV_T"/>
    <property type="match status" value="2"/>
</dbReference>
<evidence type="ECO:0000259" key="17">
    <source>
        <dbReference type="Pfam" id="PF01571"/>
    </source>
</evidence>
<dbReference type="Gene3D" id="3.30.70.1400">
    <property type="entry name" value="Aminomethyltransferase beta-barrel domains"/>
    <property type="match status" value="2"/>
</dbReference>
<protein>
    <recommendedName>
        <fullName evidence="14">Dimethylglycine dehydrogenase, mitochondrial</fullName>
        <ecNumber evidence="13">1.5.8.4</ecNumber>
    </recommendedName>
    <alternativeName>
        <fullName evidence="15">ME2GLYDH</fullName>
    </alternativeName>
</protein>
<evidence type="ECO:0000256" key="11">
    <source>
        <dbReference type="ARBA" id="ARBA00055666"/>
    </source>
</evidence>
<sequence>MSRVLNAFSSRIIPASSRSARRISARSVATDDSDGGCAALSRRWQDSAKTVIIGGGCVGVSVAYHLAKAGQKDVVLLEKSELTAGSTWHAAGLTTYYHPGINLKKIHYYSIKLFEQLEEETGQAVGFHQPGSIRLASSPVRVDELKYQMSRTHWHPTPQFLIAPEQIHELFPLLNMNKVLAGLYNPGDGHIDPYSLTMALAAGARMYGAQIYHPAPVTGLTPTADGRWDVQTPHGTIRANRIVNATGFWARELGQMIGFQHPTVPVHHQYVVTATVPEVKALKKELPVIRDLEGSYYLRQERDGLLFGPYETEEKMVLQDSWIRDGVPPGFGKELFESDLDRIMDHVEMAMEMVPVLKNADIINIVSGPITYTPDLLPMIGPHQGARNYWTAIGFGYGIIHSGGVGKFLSDWIMSGEPPYDLIECDPNRYGQWTSASYLCAKARESYGFNNVVGYPKEERFAGRPTNRVSGVYELLKDKCSMGFHAGWEQPHYFYKPGDDTGYKPSFRRTNWFGPVGRECKLVMERVGVIDLSPFGKFTVKGEDSHKLLDGLLANSLPKVGQTNISHMLTPRGRVYAEVTVTQHAPGEFLLITGSGSELHDLRWMERQVSDGGYRVSVFNVTDEMGVLGIAGPNSRKVLQKLTDEDMSDAAFRFLQCKSIQLAGILVRAVRISYTGELGWELYMDMSNMSAVYEALMGTGQDEGIDNFGTYAMNSLRLEKGFRAWGAEMNCDTNPLEAGLDYFIKLNKVMTDHTHIDGGCAALSRRWQDSAKTVIIGGGCVGVSVAYHLAKAGQKDVVLLEKSELTAGSTWHAAGLTTYYHPGINLKKIHYYSIKLFEQLEEETGQAVGFHQPGSIRLASSPVRVDELKYQMSRTHWHPTPQFLIAPEQIHELFPLLNMNKVLAGLYNPGDGHIDPYSLTMALAAGARMYGAQIYHPAPVTGLTPTADGRWDVQTPHGTIRANRIVNATGFWARELGQMIGFQHPTVPVHHQYVVTATVPEVKALKKELPVIRDLEGSYYLRQERDGLLFGPYETEEKMVLQDSWIRDGVPPGFGKELFESDLDRIMDHVEMAMEMVPVLKNADIINIVSGPITYTPDLLPMIGPHQGARNYWTAIGFGYGIIHSGGVGKFLSDWIMSGEPPYDLIECDPNRYGQWTSASYLCAKARESYGFNNVVGYPKEERFAGRPTNRVSGVYELLKDKCSMGFHAGWEQPHYFYKPGDDTGYKPSFRRTNWFGPVGRECKLVMERVGVIDLSPFGKFTVKGEDSHKLLDGLLANSLPKVGQTNISHMLTPRGRVYAEVTVTQHAPGEFLLITGSGSELHDLRWMERQVSDGGYRVSVFNVTDEMGVLGIAGPNSRKVLQKLTDEDMSDAAFRFLQCKSIQLAGILVRAVRISYTGELGWELYMDMSNMSAVYEALMGTGQDEGIDNFGTYAMNSLRLEKGFRAWGAEMNCDTNPLEAGLDYFIKLNKSAEFMGKRALLEIKSQGLKRKLAFLTLHTDHIDPEGNETIWHNGKVVGNTTSGSYSYSTHQSLALGYLPGDLLNIGQKVEVELLGKKYPATVSQEPLVLTEPARTRLQKKKSEREIQ</sequence>
<dbReference type="Pfam" id="PF16350">
    <property type="entry name" value="FAO_M"/>
    <property type="match status" value="2"/>
</dbReference>
<dbReference type="SUPFAM" id="SSF51905">
    <property type="entry name" value="FAD/NAD(P)-binding domain"/>
    <property type="match status" value="2"/>
</dbReference>
<dbReference type="SUPFAM" id="SSF54373">
    <property type="entry name" value="FAD-linked reductases, C-terminal domain"/>
    <property type="match status" value="2"/>
</dbReference>
<feature type="domain" description="GCVT N-terminal" evidence="17">
    <location>
        <begin position="1200"/>
        <end position="1471"/>
    </location>
</feature>
<feature type="domain" description="FAD dependent oxidoreductase" evidence="16">
    <location>
        <begin position="50"/>
        <end position="412"/>
    </location>
</feature>
<accession>A0A9W7T4C4</accession>
<name>A0A9W7T4C4_TRIRA</name>
<evidence type="ECO:0000313" key="21">
    <source>
        <dbReference type="Proteomes" id="UP001059041"/>
    </source>
</evidence>
<comment type="cofactor">
    <cofactor evidence="1">
        <name>FAD</name>
        <dbReference type="ChEBI" id="CHEBI:57692"/>
    </cofactor>
</comment>
<dbReference type="SUPFAM" id="SSF101790">
    <property type="entry name" value="Aminomethyltransferase beta-barrel domain"/>
    <property type="match status" value="1"/>
</dbReference>
<feature type="domain" description="GCVT N-terminal" evidence="17">
    <location>
        <begin position="477"/>
        <end position="748"/>
    </location>
</feature>
<comment type="similarity">
    <text evidence="3">Belongs to the GcvT family.</text>
</comment>
<organism evidence="20 21">
    <name type="scientific">Triplophysa rosa</name>
    <name type="common">Cave loach</name>
    <dbReference type="NCBI Taxonomy" id="992332"/>
    <lineage>
        <taxon>Eukaryota</taxon>
        <taxon>Metazoa</taxon>
        <taxon>Chordata</taxon>
        <taxon>Craniata</taxon>
        <taxon>Vertebrata</taxon>
        <taxon>Euteleostomi</taxon>
        <taxon>Actinopterygii</taxon>
        <taxon>Neopterygii</taxon>
        <taxon>Teleostei</taxon>
        <taxon>Ostariophysi</taxon>
        <taxon>Cypriniformes</taxon>
        <taxon>Nemacheilidae</taxon>
        <taxon>Triplophysa</taxon>
    </lineage>
</organism>
<dbReference type="InterPro" id="IPR027266">
    <property type="entry name" value="TrmE/GcvT-like"/>
</dbReference>
<keyword evidence="8" id="KW-0560">Oxidoreductase</keyword>
<evidence type="ECO:0000256" key="2">
    <source>
        <dbReference type="ARBA" id="ARBA00004173"/>
    </source>
</evidence>
<evidence type="ECO:0000256" key="6">
    <source>
        <dbReference type="ARBA" id="ARBA00022946"/>
    </source>
</evidence>
<dbReference type="InterPro" id="IPR029043">
    <property type="entry name" value="GcvT/YgfZ_C"/>
</dbReference>
<keyword evidence="6" id="KW-0809">Transit peptide</keyword>
<dbReference type="Proteomes" id="UP001059041">
    <property type="component" value="Unassembled WGS sequence"/>
</dbReference>
<evidence type="ECO:0000259" key="16">
    <source>
        <dbReference type="Pfam" id="PF01266"/>
    </source>
</evidence>
<dbReference type="Gene3D" id="3.30.1360.120">
    <property type="entry name" value="Probable tRNA modification gtpase trme, domain 1"/>
    <property type="match status" value="2"/>
</dbReference>
<dbReference type="GO" id="GO:0019695">
    <property type="term" value="P:choline metabolic process"/>
    <property type="evidence" value="ECO:0007669"/>
    <property type="project" value="UniProtKB-ARBA"/>
</dbReference>
<evidence type="ECO:0000256" key="4">
    <source>
        <dbReference type="ARBA" id="ARBA00022630"/>
    </source>
</evidence>
<comment type="pathway">
    <text evidence="12">Amine and polyamine degradation; betaine degradation; sarcosine from betaine: step 2/2.</text>
</comment>
<dbReference type="InterPro" id="IPR013977">
    <property type="entry name" value="GcvT_C"/>
</dbReference>
<proteinExistence type="inferred from homology"/>
<feature type="domain" description="Aminomethyltransferase C-terminal" evidence="18">
    <location>
        <begin position="1491"/>
        <end position="1569"/>
    </location>
</feature>
<gene>
    <name evidence="20" type="ORF">IRJ41_010485</name>
</gene>
<dbReference type="GO" id="GO:0047865">
    <property type="term" value="F:dimethylglycine dehydrogenase activity"/>
    <property type="evidence" value="ECO:0007669"/>
    <property type="project" value="UniProtKB-EC"/>
</dbReference>
<dbReference type="PANTHER" id="PTHR43757:SF2">
    <property type="entry name" value="AMINOMETHYLTRANSFERASE, MITOCHONDRIAL"/>
    <property type="match status" value="1"/>
</dbReference>
<dbReference type="FunFam" id="3.30.70.1400:FF:000005">
    <property type="entry name" value="Dimethylglycine dehydrogenase, mitochondrial"/>
    <property type="match status" value="2"/>
</dbReference>
<reference evidence="20" key="1">
    <citation type="submission" date="2021-02" db="EMBL/GenBank/DDBJ databases">
        <title>Comparative genomics reveals that relaxation of natural selection precedes convergent phenotypic evolution of cavefish.</title>
        <authorList>
            <person name="Peng Z."/>
        </authorList>
    </citation>
    <scope>NUCLEOTIDE SEQUENCE</scope>
    <source>
        <tissue evidence="20">Muscle</tissue>
    </source>
</reference>
<evidence type="ECO:0000256" key="12">
    <source>
        <dbReference type="ARBA" id="ARBA00060516"/>
    </source>
</evidence>
<evidence type="ECO:0000256" key="3">
    <source>
        <dbReference type="ARBA" id="ARBA00008609"/>
    </source>
</evidence>
<evidence type="ECO:0000256" key="10">
    <source>
        <dbReference type="ARBA" id="ARBA00052020"/>
    </source>
</evidence>
<evidence type="ECO:0000313" key="20">
    <source>
        <dbReference type="EMBL" id="KAI7789846.1"/>
    </source>
</evidence>
<feature type="domain" description="FAD dependent oxidoreductase" evidence="16">
    <location>
        <begin position="773"/>
        <end position="1135"/>
    </location>
</feature>
<comment type="caution">
    <text evidence="20">The sequence shown here is derived from an EMBL/GenBank/DDBJ whole genome shotgun (WGS) entry which is preliminary data.</text>
</comment>
<evidence type="ECO:0000256" key="13">
    <source>
        <dbReference type="ARBA" id="ARBA00066704"/>
    </source>
</evidence>
<evidence type="ECO:0000259" key="19">
    <source>
        <dbReference type="Pfam" id="PF16350"/>
    </source>
</evidence>
<comment type="subcellular location">
    <subcellularLocation>
        <location evidence="2">Mitochondrion</location>
    </subcellularLocation>
</comment>
<dbReference type="InterPro" id="IPR006076">
    <property type="entry name" value="FAD-dep_OxRdtase"/>
</dbReference>
<keyword evidence="5" id="KW-0274">FAD</keyword>
<dbReference type="InterPro" id="IPR032503">
    <property type="entry name" value="FAO_M"/>
</dbReference>
<dbReference type="SUPFAM" id="SSF103025">
    <property type="entry name" value="Folate-binding domain"/>
    <property type="match status" value="2"/>
</dbReference>
<keyword evidence="7" id="KW-0007">Acetylation</keyword>
<dbReference type="InterPro" id="IPR036188">
    <property type="entry name" value="FAD/NAD-bd_sf"/>
</dbReference>
<comment type="function">
    <text evidence="11">Catalyzes the demethylation of N,N-dimethylglycine to sarcosine. Also has activity with sarcosine in vitro.</text>
</comment>
<dbReference type="Pfam" id="PF01266">
    <property type="entry name" value="DAO"/>
    <property type="match status" value="2"/>
</dbReference>
<dbReference type="InterPro" id="IPR006222">
    <property type="entry name" value="GCVT_N"/>
</dbReference>
<evidence type="ECO:0000259" key="18">
    <source>
        <dbReference type="Pfam" id="PF08669"/>
    </source>
</evidence>
<dbReference type="InterPro" id="IPR028896">
    <property type="entry name" value="GcvT/YgfZ/DmdA"/>
</dbReference>
<dbReference type="Pfam" id="PF08669">
    <property type="entry name" value="GCV_T_C"/>
    <property type="match status" value="1"/>
</dbReference>
<dbReference type="FunFam" id="2.40.30.110:FF:000005">
    <property type="entry name" value="dimethylglycine dehydrogenase, mitochondrial"/>
    <property type="match status" value="1"/>
</dbReference>
<keyword evidence="9" id="KW-0496">Mitochondrion</keyword>
<evidence type="ECO:0000256" key="1">
    <source>
        <dbReference type="ARBA" id="ARBA00001974"/>
    </source>
</evidence>
<dbReference type="PANTHER" id="PTHR43757">
    <property type="entry name" value="AMINOMETHYLTRANSFERASE"/>
    <property type="match status" value="1"/>
</dbReference>
<keyword evidence="4" id="KW-0285">Flavoprotein</keyword>
<keyword evidence="21" id="KW-1185">Reference proteome</keyword>
<dbReference type="EMBL" id="JAFHDT010000320">
    <property type="protein sequence ID" value="KAI7789846.1"/>
    <property type="molecule type" value="Genomic_DNA"/>
</dbReference>
<evidence type="ECO:0000256" key="9">
    <source>
        <dbReference type="ARBA" id="ARBA00023128"/>
    </source>
</evidence>
<evidence type="ECO:0000256" key="15">
    <source>
        <dbReference type="ARBA" id="ARBA00081701"/>
    </source>
</evidence>
<dbReference type="Gene3D" id="3.50.50.60">
    <property type="entry name" value="FAD/NAD(P)-binding domain"/>
    <property type="match status" value="2"/>
</dbReference>
<dbReference type="GO" id="GO:0005739">
    <property type="term" value="C:mitochondrion"/>
    <property type="evidence" value="ECO:0007669"/>
    <property type="project" value="UniProtKB-SubCell"/>
</dbReference>
<evidence type="ECO:0000256" key="14">
    <source>
        <dbReference type="ARBA" id="ARBA00074811"/>
    </source>
</evidence>
<feature type="domain" description="FAD dependent oxidoreductase central" evidence="19">
    <location>
        <begin position="416"/>
        <end position="467"/>
    </location>
</feature>
<evidence type="ECO:0000256" key="7">
    <source>
        <dbReference type="ARBA" id="ARBA00022990"/>
    </source>
</evidence>
<dbReference type="EC" id="1.5.8.4" evidence="13"/>
<evidence type="ECO:0000256" key="5">
    <source>
        <dbReference type="ARBA" id="ARBA00022827"/>
    </source>
</evidence>
<feature type="domain" description="FAD dependent oxidoreductase central" evidence="19">
    <location>
        <begin position="1139"/>
        <end position="1190"/>
    </location>
</feature>
<evidence type="ECO:0000256" key="8">
    <source>
        <dbReference type="ARBA" id="ARBA00023002"/>
    </source>
</evidence>